<dbReference type="Gene3D" id="1.10.510.10">
    <property type="entry name" value="Transferase(Phosphotransferase) domain 1"/>
    <property type="match status" value="1"/>
</dbReference>
<keyword evidence="2" id="KW-0547">Nucleotide-binding</keyword>
<name>A0ABD3N2U8_9STRA</name>
<dbReference type="PROSITE" id="PS50011">
    <property type="entry name" value="PROTEIN_KINASE_DOM"/>
    <property type="match status" value="1"/>
</dbReference>
<evidence type="ECO:0000256" key="4">
    <source>
        <dbReference type="ARBA" id="ARBA00022840"/>
    </source>
</evidence>
<dbReference type="EMBL" id="JALLBG020000046">
    <property type="protein sequence ID" value="KAL3770057.1"/>
    <property type="molecule type" value="Genomic_DNA"/>
</dbReference>
<evidence type="ECO:0000313" key="7">
    <source>
        <dbReference type="Proteomes" id="UP001530293"/>
    </source>
</evidence>
<evidence type="ECO:0000256" key="3">
    <source>
        <dbReference type="ARBA" id="ARBA00022777"/>
    </source>
</evidence>
<dbReference type="Proteomes" id="UP001530293">
    <property type="component" value="Unassembled WGS sequence"/>
</dbReference>
<keyword evidence="3" id="KW-0418">Kinase</keyword>
<dbReference type="PANTHER" id="PTHR44329">
    <property type="entry name" value="SERINE/THREONINE-PROTEIN KINASE TNNI3K-RELATED"/>
    <property type="match status" value="1"/>
</dbReference>
<comment type="caution">
    <text evidence="6">The sequence shown here is derived from an EMBL/GenBank/DDBJ whole genome shotgun (WGS) entry which is preliminary data.</text>
</comment>
<dbReference type="Pfam" id="PF00069">
    <property type="entry name" value="Pkinase"/>
    <property type="match status" value="1"/>
</dbReference>
<proteinExistence type="predicted"/>
<dbReference type="AlphaFoldDB" id="A0ABD3N2U8"/>
<sequence length="502" mass="57321">MMTMKKEAVAAEVDDFHNNNNAVPSIHEDDVEPGTILGAGGFCEVRLASLRLRITQKESSATQQQFYAMKYLIPPPDNSVCKVKGVSHVCNSSSLKKIVGANRNKRFVRGIADLAIEARFLALLSHDNIISLHYVSRGSFEEQYNSNHDHRWGFFLLLDPMYETLSKRIDGTYIPQVLNRPTTTTAGGLVATMKSLRSRFPLHRQMRTHVFTDNSDIRLSQWNVWKMQLAQRLTVVKDIASALQYMHDDCNVICRDIKPDNIGFYRKPHPTCHCGWRSKQQPLPLSPTIVQECICYDEIPKLFDFGLCKELKSKYLKAHPHHGPQDRVDTYNLTARSGSRRYMAPEVARSLPYNEKADVYSFGILLYQMASLLKPFEGYTLVEHEEKVLCSGHRPNVEIPSTKGSSSSYSQWFTQRSDGKKKDLLELRTKCVWTEELKQLIEECWHSDMRLRPAMREVVLRLEGCIQELTCVKQVIASNNSNEMKRMAIQSKCAAKAVRVCA</sequence>
<dbReference type="SMART" id="SM00220">
    <property type="entry name" value="S_TKc"/>
    <property type="match status" value="1"/>
</dbReference>
<dbReference type="GO" id="GO:0005524">
    <property type="term" value="F:ATP binding"/>
    <property type="evidence" value="ECO:0007669"/>
    <property type="project" value="UniProtKB-KW"/>
</dbReference>
<dbReference type="Gene3D" id="3.30.200.20">
    <property type="entry name" value="Phosphorylase Kinase, domain 1"/>
    <property type="match status" value="1"/>
</dbReference>
<keyword evidence="7" id="KW-1185">Reference proteome</keyword>
<dbReference type="InterPro" id="IPR051681">
    <property type="entry name" value="Ser/Thr_Kinases-Pseudokinases"/>
</dbReference>
<evidence type="ECO:0000259" key="5">
    <source>
        <dbReference type="PROSITE" id="PS50011"/>
    </source>
</evidence>
<evidence type="ECO:0000256" key="1">
    <source>
        <dbReference type="ARBA" id="ARBA00022679"/>
    </source>
</evidence>
<dbReference type="GO" id="GO:0016301">
    <property type="term" value="F:kinase activity"/>
    <property type="evidence" value="ECO:0007669"/>
    <property type="project" value="UniProtKB-KW"/>
</dbReference>
<protein>
    <recommendedName>
        <fullName evidence="5">Protein kinase domain-containing protein</fullName>
    </recommendedName>
</protein>
<dbReference type="InterPro" id="IPR011009">
    <property type="entry name" value="Kinase-like_dom_sf"/>
</dbReference>
<feature type="domain" description="Protein kinase" evidence="5">
    <location>
        <begin position="31"/>
        <end position="470"/>
    </location>
</feature>
<organism evidence="6 7">
    <name type="scientific">Discostella pseudostelligera</name>
    <dbReference type="NCBI Taxonomy" id="259834"/>
    <lineage>
        <taxon>Eukaryota</taxon>
        <taxon>Sar</taxon>
        <taxon>Stramenopiles</taxon>
        <taxon>Ochrophyta</taxon>
        <taxon>Bacillariophyta</taxon>
        <taxon>Coscinodiscophyceae</taxon>
        <taxon>Thalassiosirophycidae</taxon>
        <taxon>Stephanodiscales</taxon>
        <taxon>Stephanodiscaceae</taxon>
        <taxon>Discostella</taxon>
    </lineage>
</organism>
<dbReference type="PANTHER" id="PTHR44329:SF288">
    <property type="entry name" value="MITOGEN-ACTIVATED PROTEIN KINASE KINASE KINASE 20"/>
    <property type="match status" value="1"/>
</dbReference>
<gene>
    <name evidence="6" type="ORF">ACHAWU_005884</name>
</gene>
<keyword evidence="1" id="KW-0808">Transferase</keyword>
<evidence type="ECO:0000313" key="6">
    <source>
        <dbReference type="EMBL" id="KAL3770057.1"/>
    </source>
</evidence>
<keyword evidence="4" id="KW-0067">ATP-binding</keyword>
<reference evidence="6 7" key="1">
    <citation type="submission" date="2024-10" db="EMBL/GenBank/DDBJ databases">
        <title>Updated reference genomes for cyclostephanoid diatoms.</title>
        <authorList>
            <person name="Roberts W.R."/>
            <person name="Alverson A.J."/>
        </authorList>
    </citation>
    <scope>NUCLEOTIDE SEQUENCE [LARGE SCALE GENOMIC DNA]</scope>
    <source>
        <strain evidence="6 7">AJA232-27</strain>
    </source>
</reference>
<dbReference type="SUPFAM" id="SSF56112">
    <property type="entry name" value="Protein kinase-like (PK-like)"/>
    <property type="match status" value="1"/>
</dbReference>
<evidence type="ECO:0000256" key="2">
    <source>
        <dbReference type="ARBA" id="ARBA00022741"/>
    </source>
</evidence>
<accession>A0ABD3N2U8</accession>
<dbReference type="InterPro" id="IPR000719">
    <property type="entry name" value="Prot_kinase_dom"/>
</dbReference>